<accession>A0AB35U191</accession>
<evidence type="ECO:0000313" key="8">
    <source>
        <dbReference type="EMBL" id="MDX8419442.1"/>
    </source>
</evidence>
<evidence type="ECO:0000256" key="5">
    <source>
        <dbReference type="ARBA" id="ARBA00022989"/>
    </source>
</evidence>
<gene>
    <name evidence="8" type="primary">rsxE</name>
    <name evidence="8" type="ORF">MOZ60_04960</name>
</gene>
<dbReference type="AlphaFoldDB" id="A0AB35U191"/>
<dbReference type="RefSeq" id="WP_277634936.1">
    <property type="nucleotide sequence ID" value="NZ_JALBUR010000009.1"/>
</dbReference>
<keyword evidence="3 7" id="KW-0812">Transmembrane</keyword>
<dbReference type="PIRSF" id="PIRSF006102">
    <property type="entry name" value="NQR_DE"/>
    <property type="match status" value="1"/>
</dbReference>
<evidence type="ECO:0000256" key="1">
    <source>
        <dbReference type="ARBA" id="ARBA00004127"/>
    </source>
</evidence>
<feature type="transmembrane region" description="Helical" evidence="7">
    <location>
        <begin position="184"/>
        <end position="207"/>
    </location>
</feature>
<keyword evidence="6 7" id="KW-0472">Membrane</keyword>
<evidence type="ECO:0000313" key="9">
    <source>
        <dbReference type="Proteomes" id="UP001286174"/>
    </source>
</evidence>
<dbReference type="PANTHER" id="PTHR30586">
    <property type="entry name" value="ELECTRON TRANSPORT COMPLEX PROTEIN RNFE"/>
    <property type="match status" value="1"/>
</dbReference>
<proteinExistence type="predicted"/>
<dbReference type="Pfam" id="PF02508">
    <property type="entry name" value="Rnf-Nqr"/>
    <property type="match status" value="1"/>
</dbReference>
<dbReference type="InterPro" id="IPR003667">
    <property type="entry name" value="NqrDE/RnfAE"/>
</dbReference>
<dbReference type="PANTHER" id="PTHR30586:SF0">
    <property type="entry name" value="ION-TRANSLOCATING OXIDOREDUCTASE COMPLEX SUBUNIT E"/>
    <property type="match status" value="1"/>
</dbReference>
<keyword evidence="5 7" id="KW-1133">Transmembrane helix</keyword>
<dbReference type="EMBL" id="JALBUR010000009">
    <property type="protein sequence ID" value="MDX8419442.1"/>
    <property type="molecule type" value="Genomic_DNA"/>
</dbReference>
<feature type="transmembrane region" description="Helical" evidence="7">
    <location>
        <begin position="75"/>
        <end position="94"/>
    </location>
</feature>
<evidence type="ECO:0000256" key="2">
    <source>
        <dbReference type="ARBA" id="ARBA00022448"/>
    </source>
</evidence>
<comment type="caution">
    <text evidence="8">The sequence shown here is derived from an EMBL/GenBank/DDBJ whole genome shotgun (WGS) entry which is preliminary data.</text>
</comment>
<feature type="transmembrane region" description="Helical" evidence="7">
    <location>
        <begin position="100"/>
        <end position="119"/>
    </location>
</feature>
<name>A0AB35U191_9FIRM</name>
<keyword evidence="4" id="KW-1278">Translocase</keyword>
<keyword evidence="2" id="KW-0813">Transport</keyword>
<dbReference type="Proteomes" id="UP001286174">
    <property type="component" value="Unassembled WGS sequence"/>
</dbReference>
<feature type="transmembrane region" description="Helical" evidence="7">
    <location>
        <begin position="45"/>
        <end position="63"/>
    </location>
</feature>
<evidence type="ECO:0000256" key="3">
    <source>
        <dbReference type="ARBA" id="ARBA00022692"/>
    </source>
</evidence>
<protein>
    <submittedName>
        <fullName evidence="8">Electron transport complex subunit RsxE</fullName>
    </submittedName>
</protein>
<sequence length="220" mass="23750">MSEKNTEKKESFIHKLLTQNPVFGLYLGICSTLAITTSLNNALGMGIAVMVVLTLSNMLVSMVRNITPDDIHIPVYIAIIATLVTVIEMFMHAYTESLYTALGAFLDLIVVNCIILGRAEAFACKNPIGASAKDGLMMGFAYTCSLLAMSLIRQILGTGVLSLSNPFTNQVIFSLRLIPKGYEISILTAQTGAFFTFACLAAAIAIYKESSSKESKGKKD</sequence>
<dbReference type="GO" id="GO:0012505">
    <property type="term" value="C:endomembrane system"/>
    <property type="evidence" value="ECO:0007669"/>
    <property type="project" value="UniProtKB-SubCell"/>
</dbReference>
<dbReference type="NCBIfam" id="NF009070">
    <property type="entry name" value="PRK12405.1"/>
    <property type="match status" value="1"/>
</dbReference>
<keyword evidence="9" id="KW-1185">Reference proteome</keyword>
<evidence type="ECO:0000256" key="4">
    <source>
        <dbReference type="ARBA" id="ARBA00022967"/>
    </source>
</evidence>
<organism evidence="8 9">
    <name type="scientific">Grylomicrobium aquisgranensis</name>
    <dbReference type="NCBI Taxonomy" id="2926318"/>
    <lineage>
        <taxon>Bacteria</taxon>
        <taxon>Bacillati</taxon>
        <taxon>Bacillota</taxon>
        <taxon>Erysipelotrichia</taxon>
        <taxon>Erysipelotrichales</taxon>
        <taxon>Erysipelotrichaceae</taxon>
        <taxon>Grylomicrobium</taxon>
    </lineage>
</organism>
<feature type="transmembrane region" description="Helical" evidence="7">
    <location>
        <begin position="21"/>
        <end position="39"/>
    </location>
</feature>
<feature type="transmembrane region" description="Helical" evidence="7">
    <location>
        <begin position="140"/>
        <end position="164"/>
    </location>
</feature>
<comment type="subcellular location">
    <subcellularLocation>
        <location evidence="1">Endomembrane system</location>
        <topology evidence="1">Multi-pass membrane protein</topology>
    </subcellularLocation>
</comment>
<dbReference type="GO" id="GO:0005886">
    <property type="term" value="C:plasma membrane"/>
    <property type="evidence" value="ECO:0007669"/>
    <property type="project" value="TreeGrafter"/>
</dbReference>
<evidence type="ECO:0000256" key="6">
    <source>
        <dbReference type="ARBA" id="ARBA00023136"/>
    </source>
</evidence>
<reference evidence="8 9" key="1">
    <citation type="submission" date="2022-03" db="EMBL/GenBank/DDBJ databases">
        <title>Novel taxa within the pig intestine.</title>
        <authorList>
            <person name="Wylensek D."/>
            <person name="Bishof K."/>
            <person name="Afrizal A."/>
            <person name="Clavel T."/>
        </authorList>
    </citation>
    <scope>NUCLEOTIDE SEQUENCE [LARGE SCALE GENOMIC DNA]</scope>
    <source>
        <strain evidence="8 9">CLA-KB-P133</strain>
    </source>
</reference>
<evidence type="ECO:0000256" key="7">
    <source>
        <dbReference type="SAM" id="Phobius"/>
    </source>
</evidence>